<sequence>MAQSTGLDALDRREQILGWEAVGKVERQDGFCTGALIATDLVLTAAHCLYQPDGQPVDPAGLRFRAGYVDGTSVDEVAVARAVPLDGYVPGGAITEDQLRHDVALLVLARPIPAAVAAPFAVASPGDGAAVSVVSYALGREEVPSWQRRCSVLGRARGLVAFDCDVTFGASGAPVFELGAGRARIVSIVSSGRGGADAMAFGMDLPEAVSALKAQLRSGRGVMGGAEAPAATVRRIGQGDGNRSGSGARFVKPPAPGG</sequence>
<evidence type="ECO:0000313" key="3">
    <source>
        <dbReference type="EMBL" id="QYZ71937.1"/>
    </source>
</evidence>
<evidence type="ECO:0000256" key="2">
    <source>
        <dbReference type="SAM" id="MobiDB-lite"/>
    </source>
</evidence>
<dbReference type="Proteomes" id="UP000826300">
    <property type="component" value="Chromosome"/>
</dbReference>
<protein>
    <submittedName>
        <fullName evidence="3">Trypsin-like peptidase domain-containing protein</fullName>
    </submittedName>
</protein>
<dbReference type="Gene3D" id="2.40.10.10">
    <property type="entry name" value="Trypsin-like serine proteases"/>
    <property type="match status" value="2"/>
</dbReference>
<dbReference type="KEGG" id="nsm:JO391_10480"/>
<reference evidence="3" key="1">
    <citation type="submission" date="2021-02" db="EMBL/GenBank/DDBJ databases">
        <title>Rhodobacter shimadae sp. nov., an aerobic anoxygenic phototrophic bacterium isolated from a hot spring.</title>
        <authorList>
            <person name="Muramatsu S."/>
            <person name="Haruta S."/>
            <person name="Hirose S."/>
            <person name="Hanada S."/>
        </authorList>
    </citation>
    <scope>NUCLEOTIDE SEQUENCE</scope>
    <source>
        <strain evidence="3">N10</strain>
    </source>
</reference>
<dbReference type="InterPro" id="IPR050966">
    <property type="entry name" value="Glutamyl_endopeptidase"/>
</dbReference>
<evidence type="ECO:0000313" key="4">
    <source>
        <dbReference type="Proteomes" id="UP000826300"/>
    </source>
</evidence>
<dbReference type="AlphaFoldDB" id="A0A8G1EDW6"/>
<dbReference type="PRINTS" id="PR00722">
    <property type="entry name" value="CHYMOTRYPSIN"/>
</dbReference>
<dbReference type="InterPro" id="IPR001314">
    <property type="entry name" value="Peptidase_S1A"/>
</dbReference>
<dbReference type="GO" id="GO:0006508">
    <property type="term" value="P:proteolysis"/>
    <property type="evidence" value="ECO:0007669"/>
    <property type="project" value="InterPro"/>
</dbReference>
<dbReference type="PANTHER" id="PTHR15462:SF8">
    <property type="entry name" value="SERINE PROTEASE"/>
    <property type="match status" value="1"/>
</dbReference>
<organism evidence="3 4">
    <name type="scientific">Neotabrizicola shimadae</name>
    <dbReference type="NCBI Taxonomy" id="2807096"/>
    <lineage>
        <taxon>Bacteria</taxon>
        <taxon>Pseudomonadati</taxon>
        <taxon>Pseudomonadota</taxon>
        <taxon>Alphaproteobacteria</taxon>
        <taxon>Rhodobacterales</taxon>
        <taxon>Paracoccaceae</taxon>
        <taxon>Neotabrizicola</taxon>
    </lineage>
</organism>
<dbReference type="SUPFAM" id="SSF50494">
    <property type="entry name" value="Trypsin-like serine proteases"/>
    <property type="match status" value="1"/>
</dbReference>
<dbReference type="InterPro" id="IPR043504">
    <property type="entry name" value="Peptidase_S1_PA_chymotrypsin"/>
</dbReference>
<keyword evidence="1" id="KW-0732">Signal</keyword>
<dbReference type="InterPro" id="IPR009003">
    <property type="entry name" value="Peptidase_S1_PA"/>
</dbReference>
<evidence type="ECO:0000256" key="1">
    <source>
        <dbReference type="ARBA" id="ARBA00022729"/>
    </source>
</evidence>
<dbReference type="PANTHER" id="PTHR15462">
    <property type="entry name" value="SERINE PROTEASE"/>
    <property type="match status" value="1"/>
</dbReference>
<feature type="region of interest" description="Disordered" evidence="2">
    <location>
        <begin position="229"/>
        <end position="258"/>
    </location>
</feature>
<keyword evidence="4" id="KW-1185">Reference proteome</keyword>
<proteinExistence type="predicted"/>
<dbReference type="GO" id="GO:0004252">
    <property type="term" value="F:serine-type endopeptidase activity"/>
    <property type="evidence" value="ECO:0007669"/>
    <property type="project" value="InterPro"/>
</dbReference>
<accession>A0A8G1EDW6</accession>
<gene>
    <name evidence="3" type="ORF">JO391_10480</name>
</gene>
<dbReference type="PROSITE" id="PS00134">
    <property type="entry name" value="TRYPSIN_HIS"/>
    <property type="match status" value="1"/>
</dbReference>
<dbReference type="Pfam" id="PF13365">
    <property type="entry name" value="Trypsin_2"/>
    <property type="match status" value="1"/>
</dbReference>
<name>A0A8G1EDW6_9RHOB</name>
<dbReference type="InterPro" id="IPR018114">
    <property type="entry name" value="TRYPSIN_HIS"/>
</dbReference>
<dbReference type="EMBL" id="CP069370">
    <property type="protein sequence ID" value="QYZ71937.1"/>
    <property type="molecule type" value="Genomic_DNA"/>
</dbReference>